<dbReference type="EMBL" id="MSIE01000001">
    <property type="protein sequence ID" value="OLF19427.1"/>
    <property type="molecule type" value="Genomic_DNA"/>
</dbReference>
<dbReference type="GO" id="GO:0016740">
    <property type="term" value="F:transferase activity"/>
    <property type="evidence" value="ECO:0007669"/>
    <property type="project" value="UniProtKB-KW"/>
</dbReference>
<dbReference type="InterPro" id="IPR052896">
    <property type="entry name" value="GGT-like_enzyme"/>
</dbReference>
<dbReference type="PANTHER" id="PTHR43881">
    <property type="entry name" value="GAMMA-GLUTAMYLTRANSPEPTIDASE (AFU_ORTHOLOGUE AFUA_4G13580)"/>
    <property type="match status" value="1"/>
</dbReference>
<dbReference type="Pfam" id="PF01019">
    <property type="entry name" value="G_glu_transpept"/>
    <property type="match status" value="1"/>
</dbReference>
<dbReference type="PANTHER" id="PTHR43881:SF1">
    <property type="entry name" value="GAMMA-GLUTAMYLTRANSPEPTIDASE (AFU_ORTHOLOGUE AFUA_4G13580)"/>
    <property type="match status" value="1"/>
</dbReference>
<dbReference type="PRINTS" id="PR01210">
    <property type="entry name" value="GGTRANSPTASE"/>
</dbReference>
<dbReference type="InterPro" id="IPR043137">
    <property type="entry name" value="GGT_ssub_C"/>
</dbReference>
<dbReference type="AlphaFoldDB" id="A0A1Q8CYI4"/>
<comment type="caution">
    <text evidence="1">The sequence shown here is derived from an EMBL/GenBank/DDBJ whole genome shotgun (WGS) entry which is preliminary data.</text>
</comment>
<dbReference type="OrthoDB" id="9781342at2"/>
<dbReference type="STRING" id="1912961.BU204_00420"/>
<dbReference type="Gene3D" id="1.10.246.130">
    <property type="match status" value="1"/>
</dbReference>
<dbReference type="Proteomes" id="UP000185596">
    <property type="component" value="Unassembled WGS sequence"/>
</dbReference>
<dbReference type="InterPro" id="IPR029055">
    <property type="entry name" value="Ntn_hydrolases_N"/>
</dbReference>
<gene>
    <name evidence="1" type="ORF">BU204_00420</name>
</gene>
<reference evidence="1 2" key="1">
    <citation type="submission" date="2016-12" db="EMBL/GenBank/DDBJ databases">
        <title>The draft genome sequence of Actinophytocola sp. 11-183.</title>
        <authorList>
            <person name="Wang W."/>
            <person name="Yuan L."/>
        </authorList>
    </citation>
    <scope>NUCLEOTIDE SEQUENCE [LARGE SCALE GENOMIC DNA]</scope>
    <source>
        <strain evidence="1 2">11-183</strain>
    </source>
</reference>
<name>A0A1Q8CYI4_9PSEU</name>
<dbReference type="SUPFAM" id="SSF56235">
    <property type="entry name" value="N-terminal nucleophile aminohydrolases (Ntn hydrolases)"/>
    <property type="match status" value="1"/>
</dbReference>
<dbReference type="Gene3D" id="3.60.20.40">
    <property type="match status" value="1"/>
</dbReference>
<keyword evidence="1" id="KW-0808">Transferase</keyword>
<accession>A0A1Q8CYI4</accession>
<organism evidence="1 2">
    <name type="scientific">Actinophytocola xanthii</name>
    <dbReference type="NCBI Taxonomy" id="1912961"/>
    <lineage>
        <taxon>Bacteria</taxon>
        <taxon>Bacillati</taxon>
        <taxon>Actinomycetota</taxon>
        <taxon>Actinomycetes</taxon>
        <taxon>Pseudonocardiales</taxon>
        <taxon>Pseudonocardiaceae</taxon>
    </lineage>
</organism>
<evidence type="ECO:0000313" key="1">
    <source>
        <dbReference type="EMBL" id="OLF19427.1"/>
    </source>
</evidence>
<dbReference type="RefSeq" id="WP_075123461.1">
    <property type="nucleotide sequence ID" value="NZ_MSIE01000001.1"/>
</dbReference>
<sequence length="578" mass="61249">MFTTRPELAGTFGMVASTHWLASAAGMAVLEHGGNAFDAAAAAGFTLHVVEPHMNGPGGEVPLILAPAGHEPTVLSGQGVAPAAADAARFRAEGLELVPGTGLLAATVPGAIGAWLTLLRDHGTMELGDILGYAIGYAERGHPVAEAVVATIGTVEELFTRYWPTSARRWLPVPRPGELVTNPPLARTYLRLVAEAVGPSREARLDAALRAWYEGFVAEEIDAFCRTELLDDSGARHAGLLTGADLAAWRPTYEEPVSLEAFGWRVCKAGAWSQGPVLLQQLATLAAAGELPPPGSAELIHLVVEVAKLCFADRDAAYGDHPDVPLNQLLSPEYSARRAALLTEHAAEPLRPGLGRLPRFVTEGDRVAATGLGIGEPTLSPMGTNRGDTCHIDAVDRWGNAVSATPSGGWLQSSPTIESLGFCLGTRAQMFWLEDGLPNSLAPGKRPRTTLSPSMAVRDGQVLAFGTPGGDQQDQWQLGFFLNHAAYGMNLQEAIDAPVWHTAAFASSFYPRATGAELVIESRVDDSVLDELRRRGHEVVVAEPWSLGRMSAISRDTATGLLRAAANPRGMQGYATGR</sequence>
<evidence type="ECO:0000313" key="2">
    <source>
        <dbReference type="Proteomes" id="UP000185596"/>
    </source>
</evidence>
<protein>
    <submittedName>
        <fullName evidence="1">Gamma-glutamyltransferase</fullName>
    </submittedName>
</protein>
<keyword evidence="2" id="KW-1185">Reference proteome</keyword>
<proteinExistence type="predicted"/>
<dbReference type="InterPro" id="IPR043138">
    <property type="entry name" value="GGT_lsub"/>
</dbReference>